<keyword evidence="5 6" id="KW-0472">Membrane</keyword>
<dbReference type="AlphaFoldDB" id="A0A1D2VJ73"/>
<evidence type="ECO:0000313" key="7">
    <source>
        <dbReference type="EMBL" id="ODV61678.1"/>
    </source>
</evidence>
<evidence type="ECO:0000256" key="6">
    <source>
        <dbReference type="SAM" id="Phobius"/>
    </source>
</evidence>
<dbReference type="PANTHER" id="PTHR45649:SF29">
    <property type="entry name" value="AMINO ACID TRANSPORTER (EUROFUNG)"/>
    <property type="match status" value="1"/>
</dbReference>
<gene>
    <name evidence="7" type="ORF">ASCRUDRAFT_75659</name>
</gene>
<feature type="transmembrane region" description="Helical" evidence="6">
    <location>
        <begin position="71"/>
        <end position="98"/>
    </location>
</feature>
<dbReference type="EMBL" id="KV454479">
    <property type="protein sequence ID" value="ODV61678.1"/>
    <property type="molecule type" value="Genomic_DNA"/>
</dbReference>
<feature type="transmembrane region" description="Helical" evidence="6">
    <location>
        <begin position="443"/>
        <end position="465"/>
    </location>
</feature>
<dbReference type="PIRSF" id="PIRSF006060">
    <property type="entry name" value="AA_transporter"/>
    <property type="match status" value="1"/>
</dbReference>
<feature type="transmembrane region" description="Helical" evidence="6">
    <location>
        <begin position="104"/>
        <end position="123"/>
    </location>
</feature>
<feature type="transmembrane region" description="Helical" evidence="6">
    <location>
        <begin position="230"/>
        <end position="247"/>
    </location>
</feature>
<dbReference type="Gene3D" id="1.20.1740.10">
    <property type="entry name" value="Amino acid/polyamine transporter I"/>
    <property type="match status" value="1"/>
</dbReference>
<keyword evidence="3 6" id="KW-0812">Transmembrane</keyword>
<evidence type="ECO:0000256" key="1">
    <source>
        <dbReference type="ARBA" id="ARBA00004141"/>
    </source>
</evidence>
<dbReference type="GO" id="GO:0016020">
    <property type="term" value="C:membrane"/>
    <property type="evidence" value="ECO:0007669"/>
    <property type="project" value="UniProtKB-SubCell"/>
</dbReference>
<feature type="transmembrane region" description="Helical" evidence="6">
    <location>
        <begin position="192"/>
        <end position="210"/>
    </location>
</feature>
<evidence type="ECO:0000256" key="5">
    <source>
        <dbReference type="ARBA" id="ARBA00023136"/>
    </source>
</evidence>
<proteinExistence type="predicted"/>
<keyword evidence="2" id="KW-0813">Transport</keyword>
<reference evidence="8" key="1">
    <citation type="submission" date="2016-05" db="EMBL/GenBank/DDBJ databases">
        <title>Comparative genomics of biotechnologically important yeasts.</title>
        <authorList>
            <consortium name="DOE Joint Genome Institute"/>
            <person name="Riley R."/>
            <person name="Haridas S."/>
            <person name="Wolfe K.H."/>
            <person name="Lopes M.R."/>
            <person name="Hittinger C.T."/>
            <person name="Goker M."/>
            <person name="Salamov A."/>
            <person name="Wisecaver J."/>
            <person name="Long T.M."/>
            <person name="Aerts A.L."/>
            <person name="Barry K."/>
            <person name="Choi C."/>
            <person name="Clum A."/>
            <person name="Coughlan A.Y."/>
            <person name="Deshpande S."/>
            <person name="Douglass A.P."/>
            <person name="Hanson S.J."/>
            <person name="Klenk H.-P."/>
            <person name="Labutti K."/>
            <person name="Lapidus A."/>
            <person name="Lindquist E."/>
            <person name="Lipzen A."/>
            <person name="Meier-Kolthoff J.P."/>
            <person name="Ohm R.A."/>
            <person name="Otillar R.P."/>
            <person name="Pangilinan J."/>
            <person name="Peng Y."/>
            <person name="Rokas A."/>
            <person name="Rosa C.A."/>
            <person name="Scheuner C."/>
            <person name="Sibirny A.A."/>
            <person name="Slot J.C."/>
            <person name="Stielow J.B."/>
            <person name="Sun H."/>
            <person name="Kurtzman C.P."/>
            <person name="Blackwell M."/>
            <person name="Grigoriev I.V."/>
            <person name="Jeffries T.W."/>
        </authorList>
    </citation>
    <scope>NUCLEOTIDE SEQUENCE [LARGE SCALE GENOMIC DNA]</scope>
    <source>
        <strain evidence="8">DSM 1968</strain>
    </source>
</reference>
<dbReference type="PANTHER" id="PTHR45649">
    <property type="entry name" value="AMINO-ACID PERMEASE BAT1"/>
    <property type="match status" value="1"/>
</dbReference>
<dbReference type="Proteomes" id="UP000095038">
    <property type="component" value="Unassembled WGS sequence"/>
</dbReference>
<feature type="transmembrane region" description="Helical" evidence="6">
    <location>
        <begin position="314"/>
        <end position="338"/>
    </location>
</feature>
<evidence type="ECO:0000256" key="3">
    <source>
        <dbReference type="ARBA" id="ARBA00022692"/>
    </source>
</evidence>
<evidence type="ECO:0000256" key="2">
    <source>
        <dbReference type="ARBA" id="ARBA00022448"/>
    </source>
</evidence>
<feature type="transmembrane region" description="Helical" evidence="6">
    <location>
        <begin position="419"/>
        <end position="436"/>
    </location>
</feature>
<dbReference type="InterPro" id="IPR002293">
    <property type="entry name" value="AA/rel_permease1"/>
</dbReference>
<dbReference type="GO" id="GO:0022857">
    <property type="term" value="F:transmembrane transporter activity"/>
    <property type="evidence" value="ECO:0007669"/>
    <property type="project" value="InterPro"/>
</dbReference>
<feature type="transmembrane region" description="Helical" evidence="6">
    <location>
        <begin position="485"/>
        <end position="505"/>
    </location>
</feature>
<keyword evidence="4 6" id="KW-1133">Transmembrane helix</keyword>
<dbReference type="OrthoDB" id="4476201at2759"/>
<accession>A0A1D2VJ73</accession>
<dbReference type="GeneID" id="30966797"/>
<feature type="transmembrane region" description="Helical" evidence="6">
    <location>
        <begin position="517"/>
        <end position="535"/>
    </location>
</feature>
<dbReference type="Pfam" id="PF13520">
    <property type="entry name" value="AA_permease_2"/>
    <property type="match status" value="1"/>
</dbReference>
<name>A0A1D2VJ73_9ASCO</name>
<comment type="subcellular location">
    <subcellularLocation>
        <location evidence="1">Membrane</location>
        <topology evidence="1">Multi-pass membrane protein</topology>
    </subcellularLocation>
</comment>
<evidence type="ECO:0000313" key="8">
    <source>
        <dbReference type="Proteomes" id="UP000095038"/>
    </source>
</evidence>
<sequence>MSDKEKTSGSTSVDVEDQKIGNVGSVLDVDLMNVTSILSNRGLNPVIDHEMSEDEARITALGYKQEFNRELTLLSTFNISFSLLGLLPSTASCLWYSLYAGTVSMSWGWFVAWLSIQCVALSMAEIASSMPLSSGLYYASNALLSTVSPRWGPFASWCTGWSNFLVQVTSGPSIAYALTCMILALKSYHDDSFTYGNGTIFGVTTLFMFVQSAISSMPTKYIAWFNNMGGSLNMCFLVIAIIVILAADNREQQGLSRFNSNSFVWSTVTNQTEWSDGVAVLMSFLSIIWTMSGYDSAFHLAEESSNAAISVPRAISLTSLIGGIFGWFIQLTLAYTIVDLYEVNNDPLGQPFVTYCAQILESKYVDLVICMTIISSFFMGQAGMIAASRVTFAYSRDGCFPLSRIWRQVNSHTKTPVNAVWFNCFIGELLLLLIFAGETAIGAIFSVGALAAFIAFTIPVFIKLIIPKENFKPGPWNLGAFSKPIGALGCIFVIIMTPFLCWPYLKGKNNTPEEMNWTCVVYFGPMLLSIVWYIVDAHKWFKGPKLNVEHLVPAEKAE</sequence>
<evidence type="ECO:0000256" key="4">
    <source>
        <dbReference type="ARBA" id="ARBA00022989"/>
    </source>
</evidence>
<organism evidence="7 8">
    <name type="scientific">Ascoidea rubescens DSM 1968</name>
    <dbReference type="NCBI Taxonomy" id="1344418"/>
    <lineage>
        <taxon>Eukaryota</taxon>
        <taxon>Fungi</taxon>
        <taxon>Dikarya</taxon>
        <taxon>Ascomycota</taxon>
        <taxon>Saccharomycotina</taxon>
        <taxon>Saccharomycetes</taxon>
        <taxon>Ascoideaceae</taxon>
        <taxon>Ascoidea</taxon>
    </lineage>
</organism>
<feature type="transmembrane region" description="Helical" evidence="6">
    <location>
        <begin position="164"/>
        <end position="185"/>
    </location>
</feature>
<dbReference type="RefSeq" id="XP_020047985.1">
    <property type="nucleotide sequence ID" value="XM_020193161.1"/>
</dbReference>
<keyword evidence="8" id="KW-1185">Reference proteome</keyword>
<dbReference type="STRING" id="1344418.A0A1D2VJ73"/>
<protein>
    <submittedName>
        <fullName evidence="7">Putative GABA/polyamine transporter</fullName>
    </submittedName>
</protein>
<dbReference type="InParanoid" id="A0A1D2VJ73"/>
<feature type="transmembrane region" description="Helical" evidence="6">
    <location>
        <begin position="277"/>
        <end position="294"/>
    </location>
</feature>
<feature type="transmembrane region" description="Helical" evidence="6">
    <location>
        <begin position="367"/>
        <end position="387"/>
    </location>
</feature>